<dbReference type="AlphaFoldDB" id="A0A059F614"/>
<keyword evidence="2" id="KW-1185">Reference proteome</keyword>
<reference evidence="2" key="1">
    <citation type="submission" date="2013-02" db="EMBL/GenBank/DDBJ databases">
        <authorList>
            <consortium name="The Broad Institute Genome Sequencing Platform"/>
            <person name="Cuomo C."/>
            <person name="Becnel J."/>
            <person name="Sanscrainte N."/>
            <person name="Walker B."/>
            <person name="Young S.K."/>
            <person name="Zeng Q."/>
            <person name="Gargeya S."/>
            <person name="Fitzgerald M."/>
            <person name="Haas B."/>
            <person name="Abouelleil A."/>
            <person name="Alvarado L."/>
            <person name="Arachchi H.M."/>
            <person name="Berlin A.M."/>
            <person name="Chapman S.B."/>
            <person name="Dewar J."/>
            <person name="Goldberg J."/>
            <person name="Griggs A."/>
            <person name="Gujja S."/>
            <person name="Hansen M."/>
            <person name="Howarth C."/>
            <person name="Imamovic A."/>
            <person name="Larimer J."/>
            <person name="McCowan C."/>
            <person name="Murphy C."/>
            <person name="Neiman D."/>
            <person name="Pearson M."/>
            <person name="Priest M."/>
            <person name="Roberts A."/>
            <person name="Saif S."/>
            <person name="Shea T."/>
            <person name="Sisk P."/>
            <person name="Sykes S."/>
            <person name="Wortman J."/>
            <person name="Nusbaum C."/>
            <person name="Birren B."/>
        </authorList>
    </citation>
    <scope>NUCLEOTIDE SEQUENCE [LARGE SCALE GENOMIC DNA]</scope>
    <source>
        <strain evidence="2">PRA339</strain>
    </source>
</reference>
<dbReference type="HOGENOM" id="CLU_2066911_0_0_1"/>
<dbReference type="Pfam" id="PF04502">
    <property type="entry name" value="Saf4_Yju2"/>
    <property type="match status" value="1"/>
</dbReference>
<proteinExistence type="predicted"/>
<name>A0A059F614_9MICR</name>
<gene>
    <name evidence="1" type="ORF">H312_00107</name>
</gene>
<evidence type="ECO:0000313" key="1">
    <source>
        <dbReference type="EMBL" id="KCZ82449.1"/>
    </source>
</evidence>
<reference evidence="1 2" key="2">
    <citation type="submission" date="2014-03" db="EMBL/GenBank/DDBJ databases">
        <title>The Genome Sequence of Anncaliia algerae insect isolate PRA339.</title>
        <authorList>
            <consortium name="The Broad Institute Genome Sequencing Platform"/>
            <consortium name="The Broad Institute Genome Sequencing Center for Infectious Disease"/>
            <person name="Cuomo C."/>
            <person name="Becnel J."/>
            <person name="Sanscrainte N."/>
            <person name="Walker B."/>
            <person name="Young S.K."/>
            <person name="Zeng Q."/>
            <person name="Gargeya S."/>
            <person name="Fitzgerald M."/>
            <person name="Haas B."/>
            <person name="Abouelleil A."/>
            <person name="Alvarado L."/>
            <person name="Arachchi H.M."/>
            <person name="Berlin A.M."/>
            <person name="Chapman S.B."/>
            <person name="Dewar J."/>
            <person name="Goldberg J."/>
            <person name="Griggs A."/>
            <person name="Gujja S."/>
            <person name="Hansen M."/>
            <person name="Howarth C."/>
            <person name="Imamovic A."/>
            <person name="Larimer J."/>
            <person name="McCowan C."/>
            <person name="Murphy C."/>
            <person name="Neiman D."/>
            <person name="Pearson M."/>
            <person name="Priest M."/>
            <person name="Roberts A."/>
            <person name="Saif S."/>
            <person name="Shea T."/>
            <person name="Sisk P."/>
            <person name="Sykes S."/>
            <person name="Wortman J."/>
            <person name="Nusbaum C."/>
            <person name="Birren B."/>
        </authorList>
    </citation>
    <scope>NUCLEOTIDE SEQUENCE [LARGE SCALE GENOMIC DNA]</scope>
    <source>
        <strain evidence="1 2">PRA339</strain>
    </source>
</reference>
<accession>A0A059F614</accession>
<organism evidence="1 2">
    <name type="scientific">Anncaliia algerae PRA339</name>
    <dbReference type="NCBI Taxonomy" id="1288291"/>
    <lineage>
        <taxon>Eukaryota</taxon>
        <taxon>Fungi</taxon>
        <taxon>Fungi incertae sedis</taxon>
        <taxon>Microsporidia</taxon>
        <taxon>Tubulinosematoidea</taxon>
        <taxon>Tubulinosematidae</taxon>
        <taxon>Anncaliia</taxon>
    </lineage>
</organism>
<dbReference type="Proteomes" id="UP000030655">
    <property type="component" value="Unassembled WGS sequence"/>
</dbReference>
<dbReference type="PANTHER" id="PTHR12111:SF1">
    <property type="entry name" value="SPLICING FACTOR YJU2"/>
    <property type="match status" value="1"/>
</dbReference>
<dbReference type="PANTHER" id="PTHR12111">
    <property type="entry name" value="SPLICING FACTOR YJU2"/>
    <property type="match status" value="1"/>
</dbReference>
<dbReference type="InterPro" id="IPR007590">
    <property type="entry name" value="Saf4/Yju2"/>
</dbReference>
<dbReference type="GO" id="GO:0071006">
    <property type="term" value="C:U2-type catalytic step 1 spliceosome"/>
    <property type="evidence" value="ECO:0007669"/>
    <property type="project" value="TreeGrafter"/>
</dbReference>
<sequence>HCRKRRGKNTRLTIPFNLMCLKCKYTLPKSKKLYANRLLSNETYLGVPIFLFEFPCPDCRINIVFKTDPKEGDYKPFSNCKIVNSIISEETFTASKPIDKVEIDELKNRILKKFENKNN</sequence>
<protein>
    <submittedName>
        <fullName evidence="1">Uncharacterized protein</fullName>
    </submittedName>
</protein>
<feature type="non-terminal residue" evidence="1">
    <location>
        <position position="1"/>
    </location>
</feature>
<dbReference type="STRING" id="1288291.A0A059F614"/>
<dbReference type="OrthoDB" id="2195983at2759"/>
<evidence type="ECO:0000313" key="2">
    <source>
        <dbReference type="Proteomes" id="UP000030655"/>
    </source>
</evidence>
<dbReference type="GO" id="GO:0000398">
    <property type="term" value="P:mRNA splicing, via spliceosome"/>
    <property type="evidence" value="ECO:0007669"/>
    <property type="project" value="InterPro"/>
</dbReference>
<dbReference type="VEuPathDB" id="MicrosporidiaDB:H312_00107"/>
<dbReference type="EMBL" id="KK365130">
    <property type="protein sequence ID" value="KCZ82449.1"/>
    <property type="molecule type" value="Genomic_DNA"/>
</dbReference>